<sequence length="100" mass="11692">MNRITISPQVPIKMRNTTRFRSNHGHRRSLPEGYRRRGIEPHKKKRKLKVESKPQRPVQNHTRSSPKATRSRPTARFCHRDKIMAPVDGKGGDDDEKRCV</sequence>
<name>A0A5A7NVT7_STRAF</name>
<organism evidence="2 3">
    <name type="scientific">Striga asiatica</name>
    <name type="common">Asiatic witchweed</name>
    <name type="synonym">Buchnera asiatica</name>
    <dbReference type="NCBI Taxonomy" id="4170"/>
    <lineage>
        <taxon>Eukaryota</taxon>
        <taxon>Viridiplantae</taxon>
        <taxon>Streptophyta</taxon>
        <taxon>Embryophyta</taxon>
        <taxon>Tracheophyta</taxon>
        <taxon>Spermatophyta</taxon>
        <taxon>Magnoliopsida</taxon>
        <taxon>eudicotyledons</taxon>
        <taxon>Gunneridae</taxon>
        <taxon>Pentapetalae</taxon>
        <taxon>asterids</taxon>
        <taxon>lamiids</taxon>
        <taxon>Lamiales</taxon>
        <taxon>Orobanchaceae</taxon>
        <taxon>Buchnereae</taxon>
        <taxon>Striga</taxon>
    </lineage>
</organism>
<keyword evidence="3" id="KW-1185">Reference proteome</keyword>
<feature type="region of interest" description="Disordered" evidence="1">
    <location>
        <begin position="1"/>
        <end position="100"/>
    </location>
</feature>
<proteinExistence type="predicted"/>
<evidence type="ECO:0000313" key="3">
    <source>
        <dbReference type="Proteomes" id="UP000325081"/>
    </source>
</evidence>
<evidence type="ECO:0000313" key="2">
    <source>
        <dbReference type="EMBL" id="GER24643.1"/>
    </source>
</evidence>
<dbReference type="AlphaFoldDB" id="A0A5A7NVT7"/>
<evidence type="ECO:0000256" key="1">
    <source>
        <dbReference type="SAM" id="MobiDB-lite"/>
    </source>
</evidence>
<feature type="compositionally biased region" description="Basic residues" evidence="1">
    <location>
        <begin position="16"/>
        <end position="28"/>
    </location>
</feature>
<dbReference type="Proteomes" id="UP000325081">
    <property type="component" value="Unassembled WGS sequence"/>
</dbReference>
<protein>
    <submittedName>
        <fullName evidence="2">DNA repair metallo-beta-lactamase</fullName>
    </submittedName>
</protein>
<feature type="compositionally biased region" description="Basic and acidic residues" evidence="1">
    <location>
        <begin position="90"/>
        <end position="100"/>
    </location>
</feature>
<feature type="compositionally biased region" description="Polar residues" evidence="1">
    <location>
        <begin position="57"/>
        <end position="72"/>
    </location>
</feature>
<comment type="caution">
    <text evidence="2">The sequence shown here is derived from an EMBL/GenBank/DDBJ whole genome shotgun (WGS) entry which is preliminary data.</text>
</comment>
<accession>A0A5A7NVT7</accession>
<reference evidence="3" key="1">
    <citation type="journal article" date="2019" name="Curr. Biol.">
        <title>Genome Sequence of Striga asiatica Provides Insight into the Evolution of Plant Parasitism.</title>
        <authorList>
            <person name="Yoshida S."/>
            <person name="Kim S."/>
            <person name="Wafula E.K."/>
            <person name="Tanskanen J."/>
            <person name="Kim Y.M."/>
            <person name="Honaas L."/>
            <person name="Yang Z."/>
            <person name="Spallek T."/>
            <person name="Conn C.E."/>
            <person name="Ichihashi Y."/>
            <person name="Cheong K."/>
            <person name="Cui S."/>
            <person name="Der J.P."/>
            <person name="Gundlach H."/>
            <person name="Jiao Y."/>
            <person name="Hori C."/>
            <person name="Ishida J.K."/>
            <person name="Kasahara H."/>
            <person name="Kiba T."/>
            <person name="Kim M.S."/>
            <person name="Koo N."/>
            <person name="Laohavisit A."/>
            <person name="Lee Y.H."/>
            <person name="Lumba S."/>
            <person name="McCourt P."/>
            <person name="Mortimer J.C."/>
            <person name="Mutuku J.M."/>
            <person name="Nomura T."/>
            <person name="Sasaki-Sekimoto Y."/>
            <person name="Seto Y."/>
            <person name="Wang Y."/>
            <person name="Wakatake T."/>
            <person name="Sakakibara H."/>
            <person name="Demura T."/>
            <person name="Yamaguchi S."/>
            <person name="Yoneyama K."/>
            <person name="Manabe R.I."/>
            <person name="Nelson D.C."/>
            <person name="Schulman A.H."/>
            <person name="Timko M.P."/>
            <person name="dePamphilis C.W."/>
            <person name="Choi D."/>
            <person name="Shirasu K."/>
        </authorList>
    </citation>
    <scope>NUCLEOTIDE SEQUENCE [LARGE SCALE GENOMIC DNA]</scope>
    <source>
        <strain evidence="3">cv. UVA1</strain>
    </source>
</reference>
<gene>
    <name evidence="2" type="ORF">STAS_00186</name>
</gene>
<dbReference type="EMBL" id="BKCP01000001">
    <property type="protein sequence ID" value="GER24643.1"/>
    <property type="molecule type" value="Genomic_DNA"/>
</dbReference>
<feature type="compositionally biased region" description="Basic and acidic residues" evidence="1">
    <location>
        <begin position="29"/>
        <end position="41"/>
    </location>
</feature>